<dbReference type="EMBL" id="VJMJ01000147">
    <property type="protein sequence ID" value="KAF0731078.1"/>
    <property type="molecule type" value="Genomic_DNA"/>
</dbReference>
<comment type="caution">
    <text evidence="2">The sequence shown here is derived from an EMBL/GenBank/DDBJ whole genome shotgun (WGS) entry which is preliminary data.</text>
</comment>
<feature type="coiled-coil region" evidence="1">
    <location>
        <begin position="13"/>
        <end position="40"/>
    </location>
</feature>
<gene>
    <name evidence="2" type="ORF">Ae201684_011626</name>
</gene>
<protein>
    <recommendedName>
        <fullName evidence="4">START domain-containing protein</fullName>
    </recommendedName>
</protein>
<reference evidence="2 3" key="1">
    <citation type="submission" date="2019-07" db="EMBL/GenBank/DDBJ databases">
        <title>Genomics analysis of Aphanomyces spp. identifies a new class of oomycete effector associated with host adaptation.</title>
        <authorList>
            <person name="Gaulin E."/>
        </authorList>
    </citation>
    <scope>NUCLEOTIDE SEQUENCE [LARGE SCALE GENOMIC DNA]</scope>
    <source>
        <strain evidence="2 3">ATCC 201684</strain>
    </source>
</reference>
<evidence type="ECO:0000313" key="2">
    <source>
        <dbReference type="EMBL" id="KAF0731078.1"/>
    </source>
</evidence>
<keyword evidence="1" id="KW-0175">Coiled coil</keyword>
<name>A0A6G0WUE3_9STRA</name>
<evidence type="ECO:0000313" key="3">
    <source>
        <dbReference type="Proteomes" id="UP000481153"/>
    </source>
</evidence>
<organism evidence="2 3">
    <name type="scientific">Aphanomyces euteiches</name>
    <dbReference type="NCBI Taxonomy" id="100861"/>
    <lineage>
        <taxon>Eukaryota</taxon>
        <taxon>Sar</taxon>
        <taxon>Stramenopiles</taxon>
        <taxon>Oomycota</taxon>
        <taxon>Saprolegniomycetes</taxon>
        <taxon>Saprolegniales</taxon>
        <taxon>Verrucalvaceae</taxon>
        <taxon>Aphanomyces</taxon>
    </lineage>
</organism>
<dbReference type="VEuPathDB" id="FungiDB:AeMF1_007329"/>
<evidence type="ECO:0008006" key="4">
    <source>
        <dbReference type="Google" id="ProtNLM"/>
    </source>
</evidence>
<proteinExistence type="predicted"/>
<dbReference type="AlphaFoldDB" id="A0A6G0WUE3"/>
<dbReference type="Proteomes" id="UP000481153">
    <property type="component" value="Unassembled WGS sequence"/>
</dbReference>
<keyword evidence="3" id="KW-1185">Reference proteome</keyword>
<evidence type="ECO:0000256" key="1">
    <source>
        <dbReference type="SAM" id="Coils"/>
    </source>
</evidence>
<accession>A0A6G0WUE3</accession>
<sequence length="371" mass="43129">MALVAPQKGPKRVNMLKVELLSLQQEKQLLERQLAVLESKQNVKRRLLTKDEKKWQQIAQKQLELKLRAEREHKQLREILAEQVALKREMESVVLKKPRLMVEEELWRLLKLSADPTRRTMEIQSIANRQLDNVDNDMLSLNMMDSTNDIKMYRHDSISRFSEGIHSMKLQASSIAQVEAALWTSVLQMHATYDLHYHIHRYLIDDDTFYVRKSYTNPKKKSKVQSRMVLKRQRVGSHTLRIVFRSILDDEEDPFEPGSIPLDAYGWIHVEENKDKSFMYKCFMRGNVDVLGSDDLEHIADELCRFDIQKGMRAKMAANSSQATFEAAFETFQSQMLDQLAKDGCTVCPSVTTIDEDTKEGLSQNREDPQA</sequence>